<dbReference type="AlphaFoldDB" id="A0A165HJH8"/>
<accession>A0A165HJH8</accession>
<dbReference type="OrthoDB" id="2884925at2759"/>
<reference evidence="1 2" key="1">
    <citation type="journal article" date="2016" name="Mol. Biol. Evol.">
        <title>Comparative Genomics of Early-Diverging Mushroom-Forming Fungi Provides Insights into the Origins of Lignocellulose Decay Capabilities.</title>
        <authorList>
            <person name="Nagy L.G."/>
            <person name="Riley R."/>
            <person name="Tritt A."/>
            <person name="Adam C."/>
            <person name="Daum C."/>
            <person name="Floudas D."/>
            <person name="Sun H."/>
            <person name="Yadav J.S."/>
            <person name="Pangilinan J."/>
            <person name="Larsson K.H."/>
            <person name="Matsuura K."/>
            <person name="Barry K."/>
            <person name="Labutti K."/>
            <person name="Kuo R."/>
            <person name="Ohm R.A."/>
            <person name="Bhattacharya S.S."/>
            <person name="Shirouzu T."/>
            <person name="Yoshinaga Y."/>
            <person name="Martin F.M."/>
            <person name="Grigoriev I.V."/>
            <person name="Hibbett D.S."/>
        </authorList>
    </citation>
    <scope>NUCLEOTIDE SEQUENCE [LARGE SCALE GENOMIC DNA]</scope>
    <source>
        <strain evidence="1 2">HHB12733</strain>
    </source>
</reference>
<dbReference type="InParanoid" id="A0A165HJH8"/>
<dbReference type="Proteomes" id="UP000076842">
    <property type="component" value="Unassembled WGS sequence"/>
</dbReference>
<protein>
    <submittedName>
        <fullName evidence="1">Uncharacterized protein</fullName>
    </submittedName>
</protein>
<evidence type="ECO:0000313" key="2">
    <source>
        <dbReference type="Proteomes" id="UP000076842"/>
    </source>
</evidence>
<gene>
    <name evidence="1" type="ORF">CALCODRAFT_493711</name>
</gene>
<proteinExistence type="predicted"/>
<dbReference type="Gene3D" id="3.80.10.10">
    <property type="entry name" value="Ribonuclease Inhibitor"/>
    <property type="match status" value="1"/>
</dbReference>
<name>A0A165HJH8_9BASI</name>
<dbReference type="EMBL" id="KV423941">
    <property type="protein sequence ID" value="KZT59378.1"/>
    <property type="molecule type" value="Genomic_DNA"/>
</dbReference>
<sequence length="520" mass="58704">MHELEETLHQHFREVAEKRNDALAPVSRLPDDILCQIFQEGHDSLQLEHHAFVAVGNEFSRLVSRISHRWRAVALDTSSLWTHIRFVNPKYLADADSDPIHPWYGSANALGRTYTGNLARSKLALLNVEMDLPEFPGAHSRMVQEYLRTCHNRVGELVLTLQTPDLLSVVVPCIERTAGTLRRLELTLSHTVRDAEAQVVAEQLLVLNLPHLKDVELIGVPLPAQHHSACVGLQNCRRLRFWFNRSTRFSSNHLHAILRCTPALEDLDMMLLQQPNITSLNVNERLLLPELRRIKCLCLDTFPHLPFVQLTAPKLDTLALEVFSQFRIPTQQGWVGDIRGFLHASKGVDGRPPPIRTLVVQGGMMDTLDQILLHLPDLETLQLVFECQWTGDETNYRKLLGYLGTPQPVRDPHPVKATRRDAPKLQPATVWLCPKLQAFESLATARPTHVHVLAALAAQRRAAGLKLRGCEWAIGRANGRSAHREERRCLRCRRSSTRSSWRWHGRLGAWSVASIGGSGG</sequence>
<dbReference type="SUPFAM" id="SSF52047">
    <property type="entry name" value="RNI-like"/>
    <property type="match status" value="1"/>
</dbReference>
<dbReference type="InterPro" id="IPR032675">
    <property type="entry name" value="LRR_dom_sf"/>
</dbReference>
<organism evidence="1 2">
    <name type="scientific">Calocera cornea HHB12733</name>
    <dbReference type="NCBI Taxonomy" id="1353952"/>
    <lineage>
        <taxon>Eukaryota</taxon>
        <taxon>Fungi</taxon>
        <taxon>Dikarya</taxon>
        <taxon>Basidiomycota</taxon>
        <taxon>Agaricomycotina</taxon>
        <taxon>Dacrymycetes</taxon>
        <taxon>Dacrymycetales</taxon>
        <taxon>Dacrymycetaceae</taxon>
        <taxon>Calocera</taxon>
    </lineage>
</organism>
<dbReference type="STRING" id="1353952.A0A165HJH8"/>
<keyword evidence="2" id="KW-1185">Reference proteome</keyword>
<evidence type="ECO:0000313" key="1">
    <source>
        <dbReference type="EMBL" id="KZT59378.1"/>
    </source>
</evidence>